<evidence type="ECO:0000313" key="5">
    <source>
        <dbReference type="EMBL" id="QPG60463.1"/>
    </source>
</evidence>
<gene>
    <name evidence="5" type="ORF">FM038_012385</name>
</gene>
<dbReference type="PANTHER" id="PTHR43065:SF42">
    <property type="entry name" value="TWO-COMPONENT SENSOR PPRA"/>
    <property type="match status" value="1"/>
</dbReference>
<dbReference type="PANTHER" id="PTHR43065">
    <property type="entry name" value="SENSOR HISTIDINE KINASE"/>
    <property type="match status" value="1"/>
</dbReference>
<evidence type="ECO:0000256" key="3">
    <source>
        <dbReference type="ARBA" id="ARBA00022553"/>
    </source>
</evidence>
<dbReference type="Pfam" id="PF00512">
    <property type="entry name" value="HisKA"/>
    <property type="match status" value="1"/>
</dbReference>
<feature type="domain" description="Histidine kinase" evidence="4">
    <location>
        <begin position="348"/>
        <end position="562"/>
    </location>
</feature>
<evidence type="ECO:0000256" key="1">
    <source>
        <dbReference type="ARBA" id="ARBA00000085"/>
    </source>
</evidence>
<evidence type="ECO:0000259" key="4">
    <source>
        <dbReference type="PROSITE" id="PS50109"/>
    </source>
</evidence>
<keyword evidence="6" id="KW-1185">Reference proteome</keyword>
<organism evidence="5 6">
    <name type="scientific">Shewanella eurypsychrophilus</name>
    <dbReference type="NCBI Taxonomy" id="2593656"/>
    <lineage>
        <taxon>Bacteria</taxon>
        <taxon>Pseudomonadati</taxon>
        <taxon>Pseudomonadota</taxon>
        <taxon>Gammaproteobacteria</taxon>
        <taxon>Alteromonadales</taxon>
        <taxon>Shewanellaceae</taxon>
        <taxon>Shewanella</taxon>
    </lineage>
</organism>
<name>A0ABX6VDC8_9GAMM</name>
<dbReference type="CDD" id="cd00082">
    <property type="entry name" value="HisKA"/>
    <property type="match status" value="1"/>
</dbReference>
<dbReference type="Gene3D" id="3.30.565.10">
    <property type="entry name" value="Histidine kinase-like ATPase, C-terminal domain"/>
    <property type="match status" value="1"/>
</dbReference>
<dbReference type="SUPFAM" id="SSF55874">
    <property type="entry name" value="ATPase domain of HSP90 chaperone/DNA topoisomerase II/histidine kinase"/>
    <property type="match status" value="1"/>
</dbReference>
<evidence type="ECO:0000313" key="6">
    <source>
        <dbReference type="Proteomes" id="UP000316416"/>
    </source>
</evidence>
<reference evidence="5" key="1">
    <citation type="submission" date="2021-07" db="EMBL/GenBank/DDBJ databases">
        <title>Shewanella sp. YLB-07 whole genome sequence.</title>
        <authorList>
            <person name="Yu L."/>
        </authorList>
    </citation>
    <scope>NUCLEOTIDE SEQUENCE</scope>
    <source>
        <strain evidence="5">YLB-08</strain>
    </source>
</reference>
<evidence type="ECO:0000256" key="2">
    <source>
        <dbReference type="ARBA" id="ARBA00012438"/>
    </source>
</evidence>
<dbReference type="EC" id="2.7.13.3" evidence="2"/>
<dbReference type="InterPro" id="IPR003594">
    <property type="entry name" value="HATPase_dom"/>
</dbReference>
<dbReference type="InterPro" id="IPR005467">
    <property type="entry name" value="His_kinase_dom"/>
</dbReference>
<dbReference type="PROSITE" id="PS50109">
    <property type="entry name" value="HIS_KIN"/>
    <property type="match status" value="1"/>
</dbReference>
<comment type="catalytic activity">
    <reaction evidence="1">
        <text>ATP + protein L-histidine = ADP + protein N-phospho-L-histidine.</text>
        <dbReference type="EC" id="2.7.13.3"/>
    </reaction>
</comment>
<dbReference type="Proteomes" id="UP000316416">
    <property type="component" value="Chromosome"/>
</dbReference>
<dbReference type="SUPFAM" id="SSF53850">
    <property type="entry name" value="Periplasmic binding protein-like II"/>
    <property type="match status" value="1"/>
</dbReference>
<dbReference type="InterPro" id="IPR004358">
    <property type="entry name" value="Sig_transdc_His_kin-like_C"/>
</dbReference>
<proteinExistence type="predicted"/>
<dbReference type="Gene3D" id="3.40.190.10">
    <property type="entry name" value="Periplasmic binding protein-like II"/>
    <property type="match status" value="2"/>
</dbReference>
<dbReference type="InterPro" id="IPR036890">
    <property type="entry name" value="HATPase_C_sf"/>
</dbReference>
<sequence length="564" mass="63285">MRVGALAFASPEAVTKRWQPTFDRVTSDTGIEFQLIPLTPQQLNEFVANNKLDFIIGNALTTVEFKKDYGVSHLLTLVPDQHLRPEHSVGSALIARSSLQVDSFTDLKNLSVISSDPKAFGGFQIMAGELANHQLNPFNDLGKLTFVGFPQSKLLDNILDGHADIAILPTCVLEAAIKTNKIPADSLKVVLSTSEQNFECQSSSRLYPSYALSKLGHTDHKLASEIVYSMLAITAQDKEAKLGRYQYWSTPVKDSHVFQLLKQLNRWPFVTNWDRIARDAVPWTLAVFILLLLGYLHHMRVKRLVVQRTRALSDEMEQHKTTQKALFEQQKQFYKAQRVLLTGEMASGIAHELNQPLAGIRYLTQGCIYRLKDEQAELKAALDKTIQQVDRAQSTIKRFRQFCHQSSQFERCDLTSLIDDVLNLMQADFKRMQINPTLDLDKIEIEADISLLQQVLVNLLKNSLDAMETVIYPKLSITLSAKQNLALIDIQDNGIGLSDTALERLFFPFETSKENGLGLGMVVCKRIIEEHGGLITATNKLTDARGNLTTGLLISITLPIKKIP</sequence>
<dbReference type="SMART" id="SM00387">
    <property type="entry name" value="HATPase_c"/>
    <property type="match status" value="1"/>
</dbReference>
<dbReference type="EMBL" id="CP045503">
    <property type="protein sequence ID" value="QPG60463.1"/>
    <property type="molecule type" value="Genomic_DNA"/>
</dbReference>
<dbReference type="InterPro" id="IPR003661">
    <property type="entry name" value="HisK_dim/P_dom"/>
</dbReference>
<dbReference type="InterPro" id="IPR036097">
    <property type="entry name" value="HisK_dim/P_sf"/>
</dbReference>
<dbReference type="Pfam" id="PF02518">
    <property type="entry name" value="HATPase_c"/>
    <property type="match status" value="1"/>
</dbReference>
<dbReference type="Pfam" id="PF12974">
    <property type="entry name" value="Phosphonate-bd"/>
    <property type="match status" value="1"/>
</dbReference>
<dbReference type="SMART" id="SM00388">
    <property type="entry name" value="HisKA"/>
    <property type="match status" value="1"/>
</dbReference>
<keyword evidence="3" id="KW-0597">Phosphoprotein</keyword>
<dbReference type="PRINTS" id="PR00344">
    <property type="entry name" value="BCTRLSENSOR"/>
</dbReference>
<accession>A0ABX6VDC8</accession>
<dbReference type="SUPFAM" id="SSF47384">
    <property type="entry name" value="Homodimeric domain of signal transducing histidine kinase"/>
    <property type="match status" value="1"/>
</dbReference>
<dbReference type="Gene3D" id="1.10.287.130">
    <property type="match status" value="1"/>
</dbReference>
<protein>
    <recommendedName>
        <fullName evidence="2">histidine kinase</fullName>
        <ecNumber evidence="2">2.7.13.3</ecNumber>
    </recommendedName>
</protein>